<name>X1UTV4_9ZZZZ</name>
<comment type="caution">
    <text evidence="2">The sequence shown here is derived from an EMBL/GenBank/DDBJ whole genome shotgun (WGS) entry which is preliminary data.</text>
</comment>
<keyword evidence="1" id="KW-0472">Membrane</keyword>
<keyword evidence="1" id="KW-1133">Transmembrane helix</keyword>
<organism evidence="2">
    <name type="scientific">marine sediment metagenome</name>
    <dbReference type="NCBI Taxonomy" id="412755"/>
    <lineage>
        <taxon>unclassified sequences</taxon>
        <taxon>metagenomes</taxon>
        <taxon>ecological metagenomes</taxon>
    </lineage>
</organism>
<feature type="transmembrane region" description="Helical" evidence="1">
    <location>
        <begin position="68"/>
        <end position="88"/>
    </location>
</feature>
<keyword evidence="1" id="KW-0812">Transmembrane</keyword>
<gene>
    <name evidence="2" type="ORF">S12H4_55359</name>
</gene>
<sequence length="215" mass="24374">MAYKPKKVLKDTFASVLTSGLEAIEEEALPIASEELKKIELPPDMPEFYKEQLKKAAGGGKFIQAAALLPYAIGAVLGLALAPVAPFAEWAGMPLRRLLDTYRLDPASVTRLWLRGFPDEDRKEEWWDDLRAQGWSDDRVNAAKELAHFLPSPADAIAFLAHEVFEPEMIEKYGLDSEFEALDLTLPRKIGMTDEMSLNYWRNHWTHASWMQIVE</sequence>
<evidence type="ECO:0000313" key="2">
    <source>
        <dbReference type="EMBL" id="GAJ20899.1"/>
    </source>
</evidence>
<reference evidence="2" key="1">
    <citation type="journal article" date="2014" name="Front. Microbiol.">
        <title>High frequency of phylogenetically diverse reductive dehalogenase-homologous genes in deep subseafloor sedimentary metagenomes.</title>
        <authorList>
            <person name="Kawai M."/>
            <person name="Futagami T."/>
            <person name="Toyoda A."/>
            <person name="Takaki Y."/>
            <person name="Nishi S."/>
            <person name="Hori S."/>
            <person name="Arai W."/>
            <person name="Tsubouchi T."/>
            <person name="Morono Y."/>
            <person name="Uchiyama I."/>
            <person name="Ito T."/>
            <person name="Fujiyama A."/>
            <person name="Inagaki F."/>
            <person name="Takami H."/>
        </authorList>
    </citation>
    <scope>NUCLEOTIDE SEQUENCE</scope>
    <source>
        <strain evidence="2">Expedition CK06-06</strain>
    </source>
</reference>
<feature type="non-terminal residue" evidence="2">
    <location>
        <position position="215"/>
    </location>
</feature>
<proteinExistence type="predicted"/>
<accession>X1UTV4</accession>
<evidence type="ECO:0000256" key="1">
    <source>
        <dbReference type="SAM" id="Phobius"/>
    </source>
</evidence>
<dbReference type="EMBL" id="BARW01035506">
    <property type="protein sequence ID" value="GAJ20899.1"/>
    <property type="molecule type" value="Genomic_DNA"/>
</dbReference>
<dbReference type="AlphaFoldDB" id="X1UTV4"/>
<protein>
    <submittedName>
        <fullName evidence="2">Uncharacterized protein</fullName>
    </submittedName>
</protein>